<accession>A0A438EZ83</accession>
<dbReference type="EMBL" id="QGNW01001163">
    <property type="protein sequence ID" value="RVW52732.1"/>
    <property type="molecule type" value="Genomic_DNA"/>
</dbReference>
<sequence length="63" mass="6794">MGGEDDYRFMAIEDAMASLNQKVNIIGVVVEMGMPKRSKGTVWCGRSFSKNGKKLGAGVVSLK</sequence>
<evidence type="ECO:0000313" key="1">
    <source>
        <dbReference type="EMBL" id="RVW52732.1"/>
    </source>
</evidence>
<gene>
    <name evidence="1" type="ORF">CK203_091164</name>
</gene>
<dbReference type="Proteomes" id="UP000288805">
    <property type="component" value="Unassembled WGS sequence"/>
</dbReference>
<name>A0A438EZ83_VITVI</name>
<dbReference type="AlphaFoldDB" id="A0A438EZ83"/>
<proteinExistence type="predicted"/>
<dbReference type="InterPro" id="IPR012340">
    <property type="entry name" value="NA-bd_OB-fold"/>
</dbReference>
<reference evidence="1 2" key="1">
    <citation type="journal article" date="2018" name="PLoS Genet.">
        <title>Population sequencing reveals clonal diversity and ancestral inbreeding in the grapevine cultivar Chardonnay.</title>
        <authorList>
            <person name="Roach M.J."/>
            <person name="Johnson D.L."/>
            <person name="Bohlmann J."/>
            <person name="van Vuuren H.J."/>
            <person name="Jones S.J."/>
            <person name="Pretorius I.S."/>
            <person name="Schmidt S.A."/>
            <person name="Borneman A.R."/>
        </authorList>
    </citation>
    <scope>NUCLEOTIDE SEQUENCE [LARGE SCALE GENOMIC DNA]</scope>
    <source>
        <strain evidence="2">cv. Chardonnay</strain>
        <tissue evidence="1">Leaf</tissue>
    </source>
</reference>
<dbReference type="SUPFAM" id="SSF50249">
    <property type="entry name" value="Nucleic acid-binding proteins"/>
    <property type="match status" value="1"/>
</dbReference>
<comment type="caution">
    <text evidence="1">The sequence shown here is derived from an EMBL/GenBank/DDBJ whole genome shotgun (WGS) entry which is preliminary data.</text>
</comment>
<organism evidence="1 2">
    <name type="scientific">Vitis vinifera</name>
    <name type="common">Grape</name>
    <dbReference type="NCBI Taxonomy" id="29760"/>
    <lineage>
        <taxon>Eukaryota</taxon>
        <taxon>Viridiplantae</taxon>
        <taxon>Streptophyta</taxon>
        <taxon>Embryophyta</taxon>
        <taxon>Tracheophyta</taxon>
        <taxon>Spermatophyta</taxon>
        <taxon>Magnoliopsida</taxon>
        <taxon>eudicotyledons</taxon>
        <taxon>Gunneridae</taxon>
        <taxon>Pentapetalae</taxon>
        <taxon>rosids</taxon>
        <taxon>Vitales</taxon>
        <taxon>Vitaceae</taxon>
        <taxon>Viteae</taxon>
        <taxon>Vitis</taxon>
    </lineage>
</organism>
<dbReference type="Gene3D" id="2.40.50.140">
    <property type="entry name" value="Nucleic acid-binding proteins"/>
    <property type="match status" value="1"/>
</dbReference>
<evidence type="ECO:0000313" key="2">
    <source>
        <dbReference type="Proteomes" id="UP000288805"/>
    </source>
</evidence>
<protein>
    <submittedName>
        <fullName evidence="1">Uncharacterized protein</fullName>
    </submittedName>
</protein>